<feature type="domain" description="AB hydrolase-1" evidence="2">
    <location>
        <begin position="111"/>
        <end position="227"/>
    </location>
</feature>
<keyword evidence="1" id="KW-0812">Transmembrane</keyword>
<dbReference type="PANTHER" id="PTHR12277:SF81">
    <property type="entry name" value="PROTEIN ABHD13"/>
    <property type="match status" value="1"/>
</dbReference>
<proteinExistence type="predicted"/>
<dbReference type="GO" id="GO:0008474">
    <property type="term" value="F:palmitoyl-(protein) hydrolase activity"/>
    <property type="evidence" value="ECO:0007669"/>
    <property type="project" value="TreeGrafter"/>
</dbReference>
<dbReference type="EMBL" id="CDSF01000137">
    <property type="protein sequence ID" value="CEP03016.1"/>
    <property type="molecule type" value="Genomic_DNA"/>
</dbReference>
<feature type="transmembrane region" description="Helical" evidence="1">
    <location>
        <begin position="29"/>
        <end position="48"/>
    </location>
</feature>
<protein>
    <recommendedName>
        <fullName evidence="2">AB hydrolase-1 domain-containing protein</fullName>
    </recommendedName>
</protein>
<dbReference type="AlphaFoldDB" id="A0A0G4J6U7"/>
<keyword evidence="1" id="KW-1133">Transmembrane helix</keyword>
<accession>A0A0G4J6U7</accession>
<evidence type="ECO:0000313" key="4">
    <source>
        <dbReference type="EMBL" id="SPR01510.1"/>
    </source>
</evidence>
<dbReference type="ESTHER" id="plabs-a0a0g4j6u7">
    <property type="family name" value="ABHD13-BEM46"/>
</dbReference>
<geneLocation type="mitochondrion" evidence="4"/>
<evidence type="ECO:0000313" key="6">
    <source>
        <dbReference type="Proteomes" id="UP000290189"/>
    </source>
</evidence>
<reference evidence="4 6" key="2">
    <citation type="submission" date="2018-03" db="EMBL/GenBank/DDBJ databases">
        <authorList>
            <person name="Fogelqvist J."/>
        </authorList>
    </citation>
    <scope>NUCLEOTIDE SEQUENCE [LARGE SCALE GENOMIC DNA]</scope>
</reference>
<dbReference type="OMA" id="WLPEQGY"/>
<keyword evidence="1" id="KW-0472">Membrane</keyword>
<evidence type="ECO:0000313" key="3">
    <source>
        <dbReference type="EMBL" id="CEP03016.1"/>
    </source>
</evidence>
<dbReference type="OrthoDB" id="10249433at2759"/>
<evidence type="ECO:0000256" key="1">
    <source>
        <dbReference type="SAM" id="Phobius"/>
    </source>
</evidence>
<evidence type="ECO:0000313" key="5">
    <source>
        <dbReference type="Proteomes" id="UP000039324"/>
    </source>
</evidence>
<dbReference type="SUPFAM" id="SSF53474">
    <property type="entry name" value="alpha/beta-Hydrolases"/>
    <property type="match status" value="1"/>
</dbReference>
<dbReference type="Proteomes" id="UP000039324">
    <property type="component" value="Unassembled WGS sequence"/>
</dbReference>
<dbReference type="InterPro" id="IPR029058">
    <property type="entry name" value="AB_hydrolase_fold"/>
</dbReference>
<dbReference type="STRING" id="37360.A0A0G4J6U7"/>
<keyword evidence="4" id="KW-0496">Mitochondrion</keyword>
<dbReference type="EMBL" id="OVEO01000018">
    <property type="protein sequence ID" value="SPR01510.1"/>
    <property type="molecule type" value="Genomic_DNA"/>
</dbReference>
<keyword evidence="5" id="KW-1185">Reference proteome</keyword>
<evidence type="ECO:0000259" key="2">
    <source>
        <dbReference type="Pfam" id="PF00561"/>
    </source>
</evidence>
<organism evidence="3 5">
    <name type="scientific">Plasmodiophora brassicae</name>
    <name type="common">Clubroot disease agent</name>
    <dbReference type="NCBI Taxonomy" id="37360"/>
    <lineage>
        <taxon>Eukaryota</taxon>
        <taxon>Sar</taxon>
        <taxon>Rhizaria</taxon>
        <taxon>Endomyxa</taxon>
        <taxon>Phytomyxea</taxon>
        <taxon>Plasmodiophorida</taxon>
        <taxon>Plasmodiophoridae</taxon>
        <taxon>Plasmodiophora</taxon>
    </lineage>
</organism>
<sequence length="323" mass="35827">MTLSWATIVGAGLAAWVLFISPSSSMPSWKTVGLSTAGVVTASLALLYKFQERLLYLPGAASPHIRPRDNPQNYRRPDEWGMPFEDVTLVTADSVRLAGWMIKQPSAHNAPTLVYFHANAGNMGFRLPSIAQMYHRLSCNVFIISYRGYGDSEGTPSEQGLMLDAEAVLEHLLRERQDIDPRRLVVFGRSLGGAVALFIAKRYNAEVRATIIENTFTSIPDMVDVVLPLLAPLKRLILRIDWPSRSRIGHVTHPILFLSGTQDELVPSHQMEALYAAAVSSPHKEIHRVEDGTHNDTWLKGGEAYVAKMLEFITRHASATRTG</sequence>
<dbReference type="Gene3D" id="3.40.50.1820">
    <property type="entry name" value="alpha/beta hydrolase"/>
    <property type="match status" value="1"/>
</dbReference>
<gene>
    <name evidence="3" type="ORF">PBRA_009234</name>
    <name evidence="4" type="ORF">PLBR_LOCUS8725</name>
</gene>
<reference evidence="3 5" key="1">
    <citation type="submission" date="2015-02" db="EMBL/GenBank/DDBJ databases">
        <authorList>
            <person name="Chooi Y.-H."/>
        </authorList>
    </citation>
    <scope>NUCLEOTIDE SEQUENCE [LARGE SCALE GENOMIC DNA]</scope>
    <source>
        <strain evidence="3">E3</strain>
    </source>
</reference>
<dbReference type="GO" id="GO:0016020">
    <property type="term" value="C:membrane"/>
    <property type="evidence" value="ECO:0007669"/>
    <property type="project" value="TreeGrafter"/>
</dbReference>
<name>A0A0G4J6U7_PLABS</name>
<dbReference type="Proteomes" id="UP000290189">
    <property type="component" value="Unassembled WGS sequence"/>
</dbReference>
<dbReference type="InterPro" id="IPR000073">
    <property type="entry name" value="AB_hydrolase_1"/>
</dbReference>
<dbReference type="PANTHER" id="PTHR12277">
    <property type="entry name" value="ALPHA/BETA HYDROLASE DOMAIN-CONTAINING PROTEIN"/>
    <property type="match status" value="1"/>
</dbReference>
<dbReference type="Pfam" id="PF00561">
    <property type="entry name" value="Abhydrolase_1"/>
    <property type="match status" value="1"/>
</dbReference>